<name>A0A9X1WP11_9BACL</name>
<evidence type="ECO:0000313" key="2">
    <source>
        <dbReference type="EMBL" id="MCJ8012414.1"/>
    </source>
</evidence>
<dbReference type="InterPro" id="IPR050407">
    <property type="entry name" value="Geranylgeranyl_reductase"/>
</dbReference>
<dbReference type="EMBL" id="JALIRP010000004">
    <property type="protein sequence ID" value="MCJ8012414.1"/>
    <property type="molecule type" value="Genomic_DNA"/>
</dbReference>
<dbReference type="Pfam" id="PF01494">
    <property type="entry name" value="FAD_binding_3"/>
    <property type="match status" value="1"/>
</dbReference>
<reference evidence="2" key="1">
    <citation type="submission" date="2022-04" db="EMBL/GenBank/DDBJ databases">
        <title>Paenibacillus mangrovi sp. nov., a novel endophytic bacterium isolated from bark of Kandelia candel.</title>
        <authorList>
            <person name="Tuo L."/>
        </authorList>
    </citation>
    <scope>NUCLEOTIDE SEQUENCE</scope>
    <source>
        <strain evidence="2">KQZ6P-2</strain>
    </source>
</reference>
<organism evidence="2 3">
    <name type="scientific">Paenibacillus mangrovi</name>
    <dbReference type="NCBI Taxonomy" id="2931978"/>
    <lineage>
        <taxon>Bacteria</taxon>
        <taxon>Bacillati</taxon>
        <taxon>Bacillota</taxon>
        <taxon>Bacilli</taxon>
        <taxon>Bacillales</taxon>
        <taxon>Paenibacillaceae</taxon>
        <taxon>Paenibacillus</taxon>
    </lineage>
</organism>
<accession>A0A9X1WP11</accession>
<dbReference type="InterPro" id="IPR036188">
    <property type="entry name" value="FAD/NAD-bd_sf"/>
</dbReference>
<dbReference type="Gene3D" id="3.50.50.60">
    <property type="entry name" value="FAD/NAD(P)-binding domain"/>
    <property type="match status" value="1"/>
</dbReference>
<gene>
    <name evidence="2" type="ORF">MUG84_11790</name>
</gene>
<sequence length="382" mass="41520">MPDAVVIGGGLAGSSLAIRLAALGWKTMLLDRQSFPRHKACGEFLSPETRDMFRELGVLGHLEALQPALIFNTRLIFRHGGRVEAELGQPAWGLSRYALDAALLESAETLGVRVQTGTAVSSIAAKHKGFRVGMRMDGVSEVIHSRSVIAAWGAHPRKELTGNPHGRSAAGKRAYIGLKAHFTGMRLDHTVELYFIRGGYVGVSPIENGLTNVAALLPLAWTRGKGSSVSELLLSVAEENKQLRDRLREGVLLPDSQVSAAPVYLSEKPISWSIIPQVGDAGAMIPPLFGDGMSAALRSAKICAFHGDRFLRREISMKDWKEAYSADMDSEYGSILRWGHYLQTLASMPVIPRLWTAGTRLFPQLAGFMVQATRLNGKTPLS</sequence>
<dbReference type="Proteomes" id="UP001139347">
    <property type="component" value="Unassembled WGS sequence"/>
</dbReference>
<evidence type="ECO:0000259" key="1">
    <source>
        <dbReference type="Pfam" id="PF01494"/>
    </source>
</evidence>
<dbReference type="PRINTS" id="PR00411">
    <property type="entry name" value="PNDRDTASEI"/>
</dbReference>
<dbReference type="SUPFAM" id="SSF51905">
    <property type="entry name" value="FAD/NAD(P)-binding domain"/>
    <property type="match status" value="1"/>
</dbReference>
<evidence type="ECO:0000313" key="3">
    <source>
        <dbReference type="Proteomes" id="UP001139347"/>
    </source>
</evidence>
<protein>
    <submittedName>
        <fullName evidence="2">NAD(P)/FAD-dependent oxidoreductase</fullName>
    </submittedName>
</protein>
<comment type="caution">
    <text evidence="2">The sequence shown here is derived from an EMBL/GenBank/DDBJ whole genome shotgun (WGS) entry which is preliminary data.</text>
</comment>
<dbReference type="PANTHER" id="PTHR42685">
    <property type="entry name" value="GERANYLGERANYL DIPHOSPHATE REDUCTASE"/>
    <property type="match status" value="1"/>
</dbReference>
<dbReference type="InterPro" id="IPR002938">
    <property type="entry name" value="FAD-bd"/>
</dbReference>
<feature type="domain" description="FAD-binding" evidence="1">
    <location>
        <begin position="3"/>
        <end position="179"/>
    </location>
</feature>
<keyword evidence="3" id="KW-1185">Reference proteome</keyword>
<dbReference type="PANTHER" id="PTHR42685:SF22">
    <property type="entry name" value="CONDITIONED MEDIUM FACTOR RECEPTOR 1"/>
    <property type="match status" value="1"/>
</dbReference>
<dbReference type="RefSeq" id="WP_244725214.1">
    <property type="nucleotide sequence ID" value="NZ_JALIRP010000004.1"/>
</dbReference>
<proteinExistence type="predicted"/>
<dbReference type="GO" id="GO:0071949">
    <property type="term" value="F:FAD binding"/>
    <property type="evidence" value="ECO:0007669"/>
    <property type="project" value="InterPro"/>
</dbReference>
<dbReference type="AlphaFoldDB" id="A0A9X1WP11"/>